<evidence type="ECO:0000256" key="5">
    <source>
        <dbReference type="ARBA" id="ARBA00022840"/>
    </source>
</evidence>
<dbReference type="EMBL" id="JAUQYP010000001">
    <property type="protein sequence ID" value="MDO8106043.1"/>
    <property type="molecule type" value="Genomic_DNA"/>
</dbReference>
<accession>A0ABT9D7G9</accession>
<dbReference type="InterPro" id="IPR029057">
    <property type="entry name" value="PRTase-like"/>
</dbReference>
<organism evidence="12 13">
    <name type="scientific">Actinotalea lenta</name>
    <dbReference type="NCBI Taxonomy" id="3064654"/>
    <lineage>
        <taxon>Bacteria</taxon>
        <taxon>Bacillati</taxon>
        <taxon>Actinomycetota</taxon>
        <taxon>Actinomycetes</taxon>
        <taxon>Micrococcales</taxon>
        <taxon>Cellulomonadaceae</taxon>
        <taxon>Actinotalea</taxon>
    </lineage>
</organism>
<protein>
    <recommendedName>
        <fullName evidence="9">DNA 3'-5' helicase</fullName>
        <ecNumber evidence="9">5.6.2.4</ecNumber>
    </recommendedName>
</protein>
<name>A0ABT9D7G9_9CELL</name>
<dbReference type="PANTHER" id="PTHR13710:SF105">
    <property type="entry name" value="ATP-DEPENDENT DNA HELICASE Q1"/>
    <property type="match status" value="1"/>
</dbReference>
<evidence type="ECO:0000256" key="3">
    <source>
        <dbReference type="ARBA" id="ARBA00022801"/>
    </source>
</evidence>
<proteinExistence type="inferred from homology"/>
<dbReference type="SUPFAM" id="SSF52540">
    <property type="entry name" value="P-loop containing nucleoside triphosphate hydrolases"/>
    <property type="match status" value="1"/>
</dbReference>
<dbReference type="Pfam" id="PF00270">
    <property type="entry name" value="DEAD"/>
    <property type="match status" value="1"/>
</dbReference>
<evidence type="ECO:0000256" key="9">
    <source>
        <dbReference type="ARBA" id="ARBA00034808"/>
    </source>
</evidence>
<evidence type="ECO:0000256" key="2">
    <source>
        <dbReference type="ARBA" id="ARBA00022741"/>
    </source>
</evidence>
<comment type="catalytic activity">
    <reaction evidence="8">
        <text>Couples ATP hydrolysis with the unwinding of duplex DNA by translocating in the 3'-5' direction.</text>
        <dbReference type="EC" id="5.6.2.4"/>
    </reaction>
</comment>
<keyword evidence="7" id="KW-0413">Isomerase</keyword>
<comment type="caution">
    <text evidence="12">The sequence shown here is derived from an EMBL/GenBank/DDBJ whole genome shotgun (WGS) entry which is preliminary data.</text>
</comment>
<dbReference type="EC" id="5.6.2.4" evidence="9"/>
<dbReference type="GO" id="GO:0003678">
    <property type="term" value="F:DNA helicase activity"/>
    <property type="evidence" value="ECO:0007669"/>
    <property type="project" value="UniProtKB-EC"/>
</dbReference>
<dbReference type="Proteomes" id="UP001232536">
    <property type="component" value="Unassembled WGS sequence"/>
</dbReference>
<feature type="domain" description="Helicase C-terminal" evidence="11">
    <location>
        <begin position="256"/>
        <end position="398"/>
    </location>
</feature>
<evidence type="ECO:0000259" key="11">
    <source>
        <dbReference type="PROSITE" id="PS51194"/>
    </source>
</evidence>
<dbReference type="InterPro" id="IPR004589">
    <property type="entry name" value="DNA_helicase_ATP-dep_RecQ"/>
</dbReference>
<evidence type="ECO:0000313" key="13">
    <source>
        <dbReference type="Proteomes" id="UP001232536"/>
    </source>
</evidence>
<dbReference type="Pfam" id="PF00271">
    <property type="entry name" value="Helicase_C"/>
    <property type="match status" value="1"/>
</dbReference>
<dbReference type="SUPFAM" id="SSF53271">
    <property type="entry name" value="PRTase-like"/>
    <property type="match status" value="1"/>
</dbReference>
<dbReference type="PANTHER" id="PTHR13710">
    <property type="entry name" value="DNA HELICASE RECQ FAMILY MEMBER"/>
    <property type="match status" value="1"/>
</dbReference>
<dbReference type="InterPro" id="IPR014001">
    <property type="entry name" value="Helicase_ATP-bd"/>
</dbReference>
<dbReference type="SMART" id="SM00490">
    <property type="entry name" value="HELICc"/>
    <property type="match status" value="1"/>
</dbReference>
<keyword evidence="5" id="KW-0067">ATP-binding</keyword>
<evidence type="ECO:0000256" key="1">
    <source>
        <dbReference type="ARBA" id="ARBA00005446"/>
    </source>
</evidence>
<evidence type="ECO:0000256" key="8">
    <source>
        <dbReference type="ARBA" id="ARBA00034617"/>
    </source>
</evidence>
<dbReference type="GO" id="GO:0016787">
    <property type="term" value="F:hydrolase activity"/>
    <property type="evidence" value="ECO:0007669"/>
    <property type="project" value="UniProtKB-KW"/>
</dbReference>
<gene>
    <name evidence="12" type="ORF">Q6348_02400</name>
</gene>
<dbReference type="PROSITE" id="PS51192">
    <property type="entry name" value="HELICASE_ATP_BIND_1"/>
    <property type="match status" value="1"/>
</dbReference>
<keyword evidence="13" id="KW-1185">Reference proteome</keyword>
<dbReference type="RefSeq" id="WP_304599736.1">
    <property type="nucleotide sequence ID" value="NZ_JAUQYP010000001.1"/>
</dbReference>
<comment type="similarity">
    <text evidence="1">Belongs to the helicase family. RecQ subfamily.</text>
</comment>
<keyword evidence="2" id="KW-0547">Nucleotide-binding</keyword>
<dbReference type="Gene3D" id="3.40.50.2020">
    <property type="match status" value="1"/>
</dbReference>
<dbReference type="InterPro" id="IPR027417">
    <property type="entry name" value="P-loop_NTPase"/>
</dbReference>
<dbReference type="SMART" id="SM00487">
    <property type="entry name" value="DEXDc"/>
    <property type="match status" value="1"/>
</dbReference>
<keyword evidence="4 12" id="KW-0347">Helicase</keyword>
<keyword evidence="6" id="KW-0238">DNA-binding</keyword>
<evidence type="ECO:0000259" key="10">
    <source>
        <dbReference type="PROSITE" id="PS51192"/>
    </source>
</evidence>
<evidence type="ECO:0000256" key="7">
    <source>
        <dbReference type="ARBA" id="ARBA00023235"/>
    </source>
</evidence>
<keyword evidence="3 12" id="KW-0378">Hydrolase</keyword>
<dbReference type="InterPro" id="IPR011545">
    <property type="entry name" value="DEAD/DEAH_box_helicase_dom"/>
</dbReference>
<dbReference type="InterPro" id="IPR001650">
    <property type="entry name" value="Helicase_C-like"/>
</dbReference>
<dbReference type="NCBIfam" id="TIGR00614">
    <property type="entry name" value="recQ_fam"/>
    <property type="match status" value="1"/>
</dbReference>
<dbReference type="Gene3D" id="3.40.50.300">
    <property type="entry name" value="P-loop containing nucleotide triphosphate hydrolases"/>
    <property type="match status" value="2"/>
</dbReference>
<evidence type="ECO:0000256" key="6">
    <source>
        <dbReference type="ARBA" id="ARBA00023125"/>
    </source>
</evidence>
<evidence type="ECO:0000313" key="12">
    <source>
        <dbReference type="EMBL" id="MDO8106043.1"/>
    </source>
</evidence>
<evidence type="ECO:0000256" key="4">
    <source>
        <dbReference type="ARBA" id="ARBA00022806"/>
    </source>
</evidence>
<dbReference type="PROSITE" id="PS51194">
    <property type="entry name" value="HELICASE_CTER"/>
    <property type="match status" value="1"/>
</dbReference>
<reference evidence="12 13" key="1">
    <citation type="submission" date="2023-07" db="EMBL/GenBank/DDBJ databases">
        <title>Description of novel actinomycetes strains, isolated from tidal flat sediment.</title>
        <authorList>
            <person name="Lu C."/>
        </authorList>
    </citation>
    <scope>NUCLEOTIDE SEQUENCE [LARGE SCALE GENOMIC DNA]</scope>
    <source>
        <strain evidence="12 13">SYSU T00b441</strain>
    </source>
</reference>
<feature type="domain" description="Helicase ATP-binding" evidence="10">
    <location>
        <begin position="48"/>
        <end position="223"/>
    </location>
</feature>
<sequence>MTQPNPDRDPGPDPAPDPALRARADEVLRALVGRADAELRPDQWRAIEALVVGRRRALVVQRTGWGKSAVYFVATALLRAKGAGPTVIVSPLLSLMRNQVESARRAGINAETINSANVTEWDDVAARVADGSTDVLLVSPERLTNPGFRDEVLPRLAATTGLLVVDEAHCISDWGHDFRPDYRRIRTLLEDLPAGTPVLATTATANARVTADVAEQLAGTRHAATGDVLVLRGTLDRTSLHLAVRQLGDHAAQLAWLEANLPRFEGSGIVYCLTVAAAEQTAERLRAAGLAVRAYTGQTEPAERLQCEADLVANRVKALVATSALGMGFDKPDLGFVVHLGAPPSPIAYYQQVGRAGRATDRADVVLLPGRDDAAIWDWFASQAFPDEASVRATLDVLASSDAPMSTAALEPRIDLRRSRLEMMLKVLDVDGAVTRVRGGWRATGQPWSYDAERYARVAETRRAEQAAIREYAAGDRCRMAFLRAALDDPALGEHPTWTCGRCDVCLGGSRDVLPDDEAVARARAQVEVPGVEIASRRQWPPQMSALEVPLSGRIPEAERAEPGRAVGRLDGIAFGRALRELFAPDPDGVPRDGELPSPLRRPALDVLDAWGPDVDGVVLVRSASRPTLVEHLATGVARHLQVPVVGVVSPGPGASRHDVNSAQRLATVHGRLRLALGEGALAGLPGRSVLLVDDRVDSGWTMTVAARALRLAGASAVLPFALAVG</sequence>